<comment type="subcellular location">
    <subcellularLocation>
        <location evidence="1">Membrane</location>
        <topology evidence="1">Multi-pass membrane protein</topology>
    </subcellularLocation>
</comment>
<feature type="transmembrane region" description="Helical" evidence="5">
    <location>
        <begin position="34"/>
        <end position="54"/>
    </location>
</feature>
<protein>
    <submittedName>
        <fullName evidence="7">Divalent metal cation transporter</fullName>
    </submittedName>
</protein>
<evidence type="ECO:0000256" key="4">
    <source>
        <dbReference type="ARBA" id="ARBA00023136"/>
    </source>
</evidence>
<feature type="chain" id="PRO_5042296305" evidence="6">
    <location>
        <begin position="21"/>
        <end position="387"/>
    </location>
</feature>
<keyword evidence="4 5" id="KW-0472">Membrane</keyword>
<feature type="transmembrane region" description="Helical" evidence="5">
    <location>
        <begin position="113"/>
        <end position="131"/>
    </location>
</feature>
<dbReference type="Pfam" id="PF01566">
    <property type="entry name" value="Nramp"/>
    <property type="match status" value="1"/>
</dbReference>
<keyword evidence="3 5" id="KW-1133">Transmembrane helix</keyword>
<comment type="caution">
    <text evidence="7">The sequence shown here is derived from an EMBL/GenBank/DDBJ whole genome shotgun (WGS) entry which is preliminary data.</text>
</comment>
<evidence type="ECO:0000256" key="1">
    <source>
        <dbReference type="ARBA" id="ARBA00004141"/>
    </source>
</evidence>
<name>A0AAE3QVU4_9BACT</name>
<gene>
    <name evidence="7" type="ORF">QNI16_38200</name>
</gene>
<dbReference type="RefSeq" id="WP_313989930.1">
    <property type="nucleotide sequence ID" value="NZ_JASJOS010000037.1"/>
</dbReference>
<organism evidence="7 8">
    <name type="scientific">Xanthocytophaga flava</name>
    <dbReference type="NCBI Taxonomy" id="3048013"/>
    <lineage>
        <taxon>Bacteria</taxon>
        <taxon>Pseudomonadati</taxon>
        <taxon>Bacteroidota</taxon>
        <taxon>Cytophagia</taxon>
        <taxon>Cytophagales</taxon>
        <taxon>Rhodocytophagaceae</taxon>
        <taxon>Xanthocytophaga</taxon>
    </lineage>
</organism>
<dbReference type="PANTHER" id="PTHR11706">
    <property type="entry name" value="SOLUTE CARRIER PROTEIN FAMILY 11 MEMBER"/>
    <property type="match status" value="1"/>
</dbReference>
<feature type="signal peptide" evidence="6">
    <location>
        <begin position="1"/>
        <end position="20"/>
    </location>
</feature>
<feature type="transmembrane region" description="Helical" evidence="5">
    <location>
        <begin position="180"/>
        <end position="202"/>
    </location>
</feature>
<reference evidence="7" key="1">
    <citation type="submission" date="2023-05" db="EMBL/GenBank/DDBJ databases">
        <authorList>
            <person name="Zhang X."/>
        </authorList>
    </citation>
    <scope>NUCLEOTIDE SEQUENCE</scope>
    <source>
        <strain evidence="7">YF14B1</strain>
    </source>
</reference>
<sequence>MKKNSALLGAAFLMATSAVGPGFLNNTAAFTQQLGASFGFVILISILLDIAAQLNIWRVITVSEMQAQTLSNKILPGLGYVLSVLIVAGGLAFNVGNIAGAGLGIQVLTRLDIRVGAVISVGVGIFIFTVKEAGKAMDTFTKVLGFVMILLILYVVFQSKPSLTQAAYYTFIPEKIDLKAIITLVGGTVGGYISFAGGHRLLEANIKGLSMLKQVDTSATQGILVTAIIRILLFLAAFGVISGGFQVSQANPASSIFQAAAGVAGYKIFGVVLWCAAITSVVGAAYTSVSFLRSFHKQLDTNSSVITAGFIILSAAIFIWIGQPPSRILVIVGYLNGLILPVALAVMLVAVRSKNVLKNYRHPLVLEITGWLVVAVMTWMSLQSIFV</sequence>
<evidence type="ECO:0000313" key="8">
    <source>
        <dbReference type="Proteomes" id="UP001241110"/>
    </source>
</evidence>
<dbReference type="AlphaFoldDB" id="A0AAE3QVU4"/>
<dbReference type="PANTHER" id="PTHR11706:SF2">
    <property type="entry name" value="TRANSPORTER PROTEIN"/>
    <property type="match status" value="1"/>
</dbReference>
<keyword evidence="6" id="KW-0732">Signal</keyword>
<dbReference type="GO" id="GO:0015086">
    <property type="term" value="F:cadmium ion transmembrane transporter activity"/>
    <property type="evidence" value="ECO:0007669"/>
    <property type="project" value="TreeGrafter"/>
</dbReference>
<feature type="transmembrane region" description="Helical" evidence="5">
    <location>
        <begin position="268"/>
        <end position="292"/>
    </location>
</feature>
<accession>A0AAE3QVU4</accession>
<evidence type="ECO:0000256" key="6">
    <source>
        <dbReference type="SAM" id="SignalP"/>
    </source>
</evidence>
<feature type="transmembrane region" description="Helical" evidence="5">
    <location>
        <begin position="223"/>
        <end position="248"/>
    </location>
</feature>
<dbReference type="GO" id="GO:0005384">
    <property type="term" value="F:manganese ion transmembrane transporter activity"/>
    <property type="evidence" value="ECO:0007669"/>
    <property type="project" value="TreeGrafter"/>
</dbReference>
<feature type="transmembrane region" description="Helical" evidence="5">
    <location>
        <begin position="304"/>
        <end position="322"/>
    </location>
</feature>
<dbReference type="GO" id="GO:0034755">
    <property type="term" value="P:iron ion transmembrane transport"/>
    <property type="evidence" value="ECO:0007669"/>
    <property type="project" value="TreeGrafter"/>
</dbReference>
<proteinExistence type="predicted"/>
<dbReference type="GO" id="GO:0005886">
    <property type="term" value="C:plasma membrane"/>
    <property type="evidence" value="ECO:0007669"/>
    <property type="project" value="TreeGrafter"/>
</dbReference>
<dbReference type="InterPro" id="IPR001046">
    <property type="entry name" value="NRAMP_fam"/>
</dbReference>
<feature type="transmembrane region" description="Helical" evidence="5">
    <location>
        <begin position="143"/>
        <end position="160"/>
    </location>
</feature>
<feature type="transmembrane region" description="Helical" evidence="5">
    <location>
        <begin position="363"/>
        <end position="382"/>
    </location>
</feature>
<dbReference type="EMBL" id="JASJOS010000037">
    <property type="protein sequence ID" value="MDJ1486375.1"/>
    <property type="molecule type" value="Genomic_DNA"/>
</dbReference>
<evidence type="ECO:0000256" key="3">
    <source>
        <dbReference type="ARBA" id="ARBA00022989"/>
    </source>
</evidence>
<feature type="transmembrane region" description="Helical" evidence="5">
    <location>
        <begin position="328"/>
        <end position="351"/>
    </location>
</feature>
<evidence type="ECO:0000313" key="7">
    <source>
        <dbReference type="EMBL" id="MDJ1486375.1"/>
    </source>
</evidence>
<evidence type="ECO:0000256" key="2">
    <source>
        <dbReference type="ARBA" id="ARBA00022692"/>
    </source>
</evidence>
<keyword evidence="2 5" id="KW-0812">Transmembrane</keyword>
<evidence type="ECO:0000256" key="5">
    <source>
        <dbReference type="SAM" id="Phobius"/>
    </source>
</evidence>
<dbReference type="Proteomes" id="UP001241110">
    <property type="component" value="Unassembled WGS sequence"/>
</dbReference>
<feature type="transmembrane region" description="Helical" evidence="5">
    <location>
        <begin position="74"/>
        <end position="93"/>
    </location>
</feature>